<dbReference type="eggNOG" id="KOG1436">
    <property type="taxonomic scope" value="Eukaryota"/>
</dbReference>
<evidence type="ECO:0000256" key="4">
    <source>
        <dbReference type="ARBA" id="ARBA00022643"/>
    </source>
</evidence>
<dbReference type="VEuPathDB" id="FungiDB:KRP23_10740"/>
<dbReference type="HOGENOM" id="CLU_2297250_0_0_1"/>
<comment type="cofactor">
    <cofactor evidence="1">
        <name>FMN</name>
        <dbReference type="ChEBI" id="CHEBI:58210"/>
    </cofactor>
</comment>
<feature type="domain" description="Dihydroorotate dehydrogenase catalytic" evidence="6">
    <location>
        <begin position="16"/>
        <end position="72"/>
    </location>
</feature>
<evidence type="ECO:0000313" key="8">
    <source>
        <dbReference type="Proteomes" id="UP000005238"/>
    </source>
</evidence>
<keyword evidence="8" id="KW-1185">Reference proteome</keyword>
<dbReference type="Pfam" id="PF01180">
    <property type="entry name" value="DHO_dh"/>
    <property type="match status" value="1"/>
</dbReference>
<protein>
    <recommendedName>
        <fullName evidence="6">Dihydroorotate dehydrogenase catalytic domain-containing protein</fullName>
    </recommendedName>
</protein>
<dbReference type="Proteomes" id="UP000005238">
    <property type="component" value="Unassembled WGS sequence"/>
</dbReference>
<organism evidence="7 8">
    <name type="scientific">Phytophthora ramorum</name>
    <name type="common">Sudden oak death agent</name>
    <dbReference type="NCBI Taxonomy" id="164328"/>
    <lineage>
        <taxon>Eukaryota</taxon>
        <taxon>Sar</taxon>
        <taxon>Stramenopiles</taxon>
        <taxon>Oomycota</taxon>
        <taxon>Peronosporomycetes</taxon>
        <taxon>Peronosporales</taxon>
        <taxon>Peronosporaceae</taxon>
        <taxon>Phytophthora</taxon>
    </lineage>
</organism>
<proteinExistence type="predicted"/>
<dbReference type="PANTHER" id="PTHR48109">
    <property type="entry name" value="DIHYDROOROTATE DEHYDROGENASE (QUINONE), MITOCHONDRIAL-RELATED"/>
    <property type="match status" value="1"/>
</dbReference>
<accession>H3H2H6</accession>
<dbReference type="PANTHER" id="PTHR48109:SF4">
    <property type="entry name" value="DIHYDROOROTATE DEHYDROGENASE (QUINONE), MITOCHONDRIAL"/>
    <property type="match status" value="1"/>
</dbReference>
<name>H3H2H6_PHYRM</name>
<evidence type="ECO:0000256" key="1">
    <source>
        <dbReference type="ARBA" id="ARBA00001917"/>
    </source>
</evidence>
<keyword evidence="5" id="KW-0560">Oxidoreductase</keyword>
<dbReference type="GO" id="GO:0005737">
    <property type="term" value="C:cytoplasm"/>
    <property type="evidence" value="ECO:0007669"/>
    <property type="project" value="InterPro"/>
</dbReference>
<evidence type="ECO:0000256" key="3">
    <source>
        <dbReference type="ARBA" id="ARBA00022630"/>
    </source>
</evidence>
<dbReference type="InterPro" id="IPR013785">
    <property type="entry name" value="Aldolase_TIM"/>
</dbReference>
<comment type="pathway">
    <text evidence="2">Pyrimidine metabolism; UMP biosynthesis via de novo pathway.</text>
</comment>
<evidence type="ECO:0000256" key="2">
    <source>
        <dbReference type="ARBA" id="ARBA00004725"/>
    </source>
</evidence>
<evidence type="ECO:0000313" key="7">
    <source>
        <dbReference type="EnsemblProtists" id="Phyra84583"/>
    </source>
</evidence>
<reference evidence="7" key="2">
    <citation type="submission" date="2015-06" db="UniProtKB">
        <authorList>
            <consortium name="EnsemblProtists"/>
        </authorList>
    </citation>
    <scope>IDENTIFICATION</scope>
    <source>
        <strain evidence="7">Pr102</strain>
    </source>
</reference>
<dbReference type="EMBL" id="DS566310">
    <property type="status" value="NOT_ANNOTATED_CDS"/>
    <property type="molecule type" value="Genomic_DNA"/>
</dbReference>
<dbReference type="GO" id="GO:0016627">
    <property type="term" value="F:oxidoreductase activity, acting on the CH-CH group of donors"/>
    <property type="evidence" value="ECO:0007669"/>
    <property type="project" value="InterPro"/>
</dbReference>
<dbReference type="InterPro" id="IPR050074">
    <property type="entry name" value="DHO_dehydrogenase"/>
</dbReference>
<keyword evidence="4" id="KW-0288">FMN</keyword>
<dbReference type="EMBL" id="DS566114">
    <property type="status" value="NOT_ANNOTATED_CDS"/>
    <property type="molecule type" value="Genomic_DNA"/>
</dbReference>
<evidence type="ECO:0000256" key="5">
    <source>
        <dbReference type="ARBA" id="ARBA00023002"/>
    </source>
</evidence>
<reference evidence="8" key="1">
    <citation type="journal article" date="2006" name="Science">
        <title>Phytophthora genome sequences uncover evolutionary origins and mechanisms of pathogenesis.</title>
        <authorList>
            <person name="Tyler B.M."/>
            <person name="Tripathy S."/>
            <person name="Zhang X."/>
            <person name="Dehal P."/>
            <person name="Jiang R.H."/>
            <person name="Aerts A."/>
            <person name="Arredondo F.D."/>
            <person name="Baxter L."/>
            <person name="Bensasson D."/>
            <person name="Beynon J.L."/>
            <person name="Chapman J."/>
            <person name="Damasceno C.M."/>
            <person name="Dorrance A.E."/>
            <person name="Dou D."/>
            <person name="Dickerman A.W."/>
            <person name="Dubchak I.L."/>
            <person name="Garbelotto M."/>
            <person name="Gijzen M."/>
            <person name="Gordon S.G."/>
            <person name="Govers F."/>
            <person name="Grunwald N.J."/>
            <person name="Huang W."/>
            <person name="Ivors K.L."/>
            <person name="Jones R.W."/>
            <person name="Kamoun S."/>
            <person name="Krampis K."/>
            <person name="Lamour K.H."/>
            <person name="Lee M.K."/>
            <person name="McDonald W.H."/>
            <person name="Medina M."/>
            <person name="Meijer H.J."/>
            <person name="Nordberg E.K."/>
            <person name="Maclean D.J."/>
            <person name="Ospina-Giraldo M.D."/>
            <person name="Morris P.F."/>
            <person name="Phuntumart V."/>
            <person name="Putnam N.H."/>
            <person name="Rash S."/>
            <person name="Rose J.K."/>
            <person name="Sakihama Y."/>
            <person name="Salamov A.A."/>
            <person name="Savidor A."/>
            <person name="Scheuring C.F."/>
            <person name="Smith B.M."/>
            <person name="Sobral B.W."/>
            <person name="Terry A."/>
            <person name="Torto-Alalibo T.A."/>
            <person name="Win J."/>
            <person name="Xu Z."/>
            <person name="Zhang H."/>
            <person name="Grigoriev I.V."/>
            <person name="Rokhsar D.S."/>
            <person name="Boore J.L."/>
        </authorList>
    </citation>
    <scope>NUCLEOTIDE SEQUENCE [LARGE SCALE GENOMIC DNA]</scope>
    <source>
        <strain evidence="8">Pr102</strain>
    </source>
</reference>
<dbReference type="InParanoid" id="H3H2H6"/>
<dbReference type="AlphaFoldDB" id="H3H2H6"/>
<dbReference type="STRING" id="164328.H3H2H6"/>
<dbReference type="Gene3D" id="3.20.20.70">
    <property type="entry name" value="Aldolase class I"/>
    <property type="match status" value="1"/>
</dbReference>
<keyword evidence="3" id="KW-0285">Flavoprotein</keyword>
<dbReference type="VEuPathDB" id="FungiDB:KRP22_13545"/>
<evidence type="ECO:0000259" key="6">
    <source>
        <dbReference type="Pfam" id="PF01180"/>
    </source>
</evidence>
<dbReference type="EnsemblProtists" id="Phyra84583">
    <property type="protein sequence ID" value="Phyra84583"/>
    <property type="gene ID" value="Phyra84583"/>
</dbReference>
<dbReference type="InterPro" id="IPR005720">
    <property type="entry name" value="Dihydroorotate_DH_cat"/>
</dbReference>
<sequence>MGCCAKVFKSSVKIHLLQSQGEAKGETGGLSGLPVRDLSTKVLGDMYKLTKGQIPLIGVGGESTGQDAYDKIALVPRSCKCVWSDLREPAGCAACEECGLK</sequence>
<dbReference type="SUPFAM" id="SSF51395">
    <property type="entry name" value="FMN-linked oxidoreductases"/>
    <property type="match status" value="1"/>
</dbReference>
<dbReference type="EnsemblProtists" id="Phyra85811">
    <property type="protein sequence ID" value="Phyra85811"/>
    <property type="gene ID" value="Phyra85811"/>
</dbReference>